<sequence length="417" mass="47031">MISFSKIFKLVILSLCISTITYAQQKVKKALFVIVDGIPADVIEKTSTPNLKLIATQGKYMRAHVGGEKGGYSQTPTISAVGYNSLLTGTWVNKHNVWDNDIKAPNYSYPTIFRLFKDQYPNKKIAVYSSWLDNRTKLVGDGLAATNNIKVDYHADGFELDTINFKHDKESAYMHRIDEKVVAEAAKGIKVTAPDLSWVYLEYTDDMGHRYGDSPQYYSAIEMMDKQMGKLWEAIQYRQQKFNEEWLIFITTDHGRNEASGRDHGGQSTRQRSTWMVTNAKGLNSYQKYYYPGIVDIMPTIARFMNISIPANYSREIDGTPLTGLVSIAVPTANLVQGNIDVSWKALGKGEKVKIWVSNTNNFKEGKPDTYKLLAEVPAEQEHALISVKDMPSGFYKVVIEGKNNTVNAWVITDVKK</sequence>
<accession>A0ABR7WNQ0</accession>
<keyword evidence="1" id="KW-0732">Signal</keyword>
<feature type="signal peptide" evidence="1">
    <location>
        <begin position="1"/>
        <end position="23"/>
    </location>
</feature>
<evidence type="ECO:0000256" key="1">
    <source>
        <dbReference type="SAM" id="SignalP"/>
    </source>
</evidence>
<dbReference type="Gene3D" id="3.40.720.10">
    <property type="entry name" value="Alkaline Phosphatase, subunit A"/>
    <property type="match status" value="1"/>
</dbReference>
<protein>
    <submittedName>
        <fullName evidence="2">Alkaline phosphatase family protein</fullName>
    </submittedName>
</protein>
<dbReference type="Pfam" id="PF01663">
    <property type="entry name" value="Phosphodiest"/>
    <property type="match status" value="1"/>
</dbReference>
<gene>
    <name evidence="2" type="ORF">IDJ77_08165</name>
</gene>
<feature type="chain" id="PRO_5045400402" evidence="1">
    <location>
        <begin position="24"/>
        <end position="417"/>
    </location>
</feature>
<evidence type="ECO:0000313" key="3">
    <source>
        <dbReference type="Proteomes" id="UP000606600"/>
    </source>
</evidence>
<dbReference type="InterPro" id="IPR017850">
    <property type="entry name" value="Alkaline_phosphatase_core_sf"/>
</dbReference>
<dbReference type="PANTHER" id="PTHR10151:SF120">
    <property type="entry name" value="BIS(5'-ADENOSYL)-TRIPHOSPHATASE"/>
    <property type="match status" value="1"/>
</dbReference>
<proteinExistence type="predicted"/>
<dbReference type="InterPro" id="IPR002591">
    <property type="entry name" value="Phosphodiest/P_Trfase"/>
</dbReference>
<evidence type="ECO:0000313" key="2">
    <source>
        <dbReference type="EMBL" id="MBD1363783.1"/>
    </source>
</evidence>
<name>A0ABR7WNQ0_9SPHI</name>
<reference evidence="2 3" key="1">
    <citation type="submission" date="2020-09" db="EMBL/GenBank/DDBJ databases">
        <title>Novel species of Mucilaginibacter isolated from a glacier on the Tibetan Plateau.</title>
        <authorList>
            <person name="Liu Q."/>
            <person name="Xin Y.-H."/>
        </authorList>
    </citation>
    <scope>NUCLEOTIDE SEQUENCE [LARGE SCALE GENOMIC DNA]</scope>
    <source>
        <strain evidence="2 3">ZT4R22</strain>
    </source>
</reference>
<dbReference type="SUPFAM" id="SSF53649">
    <property type="entry name" value="Alkaline phosphatase-like"/>
    <property type="match status" value="1"/>
</dbReference>
<dbReference type="RefSeq" id="WP_191188448.1">
    <property type="nucleotide sequence ID" value="NZ_JACWMY010000003.1"/>
</dbReference>
<dbReference type="Proteomes" id="UP000606600">
    <property type="component" value="Unassembled WGS sequence"/>
</dbReference>
<dbReference type="EMBL" id="JACWMY010000003">
    <property type="protein sequence ID" value="MBD1363783.1"/>
    <property type="molecule type" value="Genomic_DNA"/>
</dbReference>
<comment type="caution">
    <text evidence="2">The sequence shown here is derived from an EMBL/GenBank/DDBJ whole genome shotgun (WGS) entry which is preliminary data.</text>
</comment>
<keyword evidence="3" id="KW-1185">Reference proteome</keyword>
<organism evidence="2 3">
    <name type="scientific">Mucilaginibacter pankratovii</name>
    <dbReference type="NCBI Taxonomy" id="2772110"/>
    <lineage>
        <taxon>Bacteria</taxon>
        <taxon>Pseudomonadati</taxon>
        <taxon>Bacteroidota</taxon>
        <taxon>Sphingobacteriia</taxon>
        <taxon>Sphingobacteriales</taxon>
        <taxon>Sphingobacteriaceae</taxon>
        <taxon>Mucilaginibacter</taxon>
    </lineage>
</organism>
<dbReference type="PANTHER" id="PTHR10151">
    <property type="entry name" value="ECTONUCLEOTIDE PYROPHOSPHATASE/PHOSPHODIESTERASE"/>
    <property type="match status" value="1"/>
</dbReference>